<proteinExistence type="predicted"/>
<comment type="caution">
    <text evidence="3">The sequence shown here is derived from an EMBL/GenBank/DDBJ whole genome shotgun (WGS) entry which is preliminary data.</text>
</comment>
<dbReference type="VEuPathDB" id="GiardiaDB:QR46_4103"/>
<dbReference type="Proteomes" id="UP000070089">
    <property type="component" value="Unassembled WGS sequence"/>
</dbReference>
<reference evidence="3 4" key="1">
    <citation type="journal article" date="2015" name="Mol. Biochem. Parasitol.">
        <title>Identification of polymorphic genes for use in assemblage B genotyping assays through comparative genomics of multiple assemblage B Giardia duodenalis isolates.</title>
        <authorList>
            <person name="Wielinga C."/>
            <person name="Thompson R.C."/>
            <person name="Monis P."/>
            <person name="Ryan U."/>
        </authorList>
    </citation>
    <scope>NUCLEOTIDE SEQUENCE [LARGE SCALE GENOMIC DNA]</scope>
    <source>
        <strain evidence="3 4">BAH15c1</strain>
    </source>
</reference>
<sequence>MKFALVLKSHILLSQHFFYGVMDTDPCWTRLIDDPVGEDGTFISRKFTLQEDRESVLVNEKLMQQESIILEVPIRVKLRREAITKAMMRNTKYYQPNHYVDSGHSNVNIVVSEERPISLDLNSESAQKQQRSTALIRKSMDKTHVKCTNCGGYHYTYACPQRETYKRDIITEKGGIYVPPSKRNGADKQTYSLKLDPVPHFWTRENLQKLVDSLCEELRNMLKGQQSGGDDRRPTEKLTWRDKARIAKEQKEAQARANEPAPVPEQEPEPEKQEEQTVTTEPQEDKQEAEPEDEQITSLRAAINGLRLERASFPTSRIDGRRQGYAYINLGTKEAQQLFKARWDGAKIASEQIIMHVLLPEEYAPTRK</sequence>
<evidence type="ECO:0000256" key="1">
    <source>
        <dbReference type="SAM" id="MobiDB-lite"/>
    </source>
</evidence>
<gene>
    <name evidence="3" type="ORF">QR46_4103</name>
</gene>
<evidence type="ECO:0000313" key="3">
    <source>
        <dbReference type="EMBL" id="KWX11925.1"/>
    </source>
</evidence>
<dbReference type="EMBL" id="JXTI01000147">
    <property type="protein sequence ID" value="KWX11925.1"/>
    <property type="molecule type" value="Genomic_DNA"/>
</dbReference>
<dbReference type="AlphaFoldDB" id="A0A132NP94"/>
<organism evidence="3 4">
    <name type="scientific">Giardia duodenalis assemblage B</name>
    <dbReference type="NCBI Taxonomy" id="1394984"/>
    <lineage>
        <taxon>Eukaryota</taxon>
        <taxon>Metamonada</taxon>
        <taxon>Diplomonadida</taxon>
        <taxon>Hexamitidae</taxon>
        <taxon>Giardiinae</taxon>
        <taxon>Giardia</taxon>
    </lineage>
</organism>
<feature type="compositionally biased region" description="Basic and acidic residues" evidence="1">
    <location>
        <begin position="229"/>
        <end position="241"/>
    </location>
</feature>
<evidence type="ECO:0000313" key="4">
    <source>
        <dbReference type="Proteomes" id="UP000070089"/>
    </source>
</evidence>
<name>A0A132NP94_GIAIN</name>
<feature type="region of interest" description="Disordered" evidence="1">
    <location>
        <begin position="248"/>
        <end position="296"/>
    </location>
</feature>
<protein>
    <recommendedName>
        <fullName evidence="2">Eukaryotic translation initiation factor 3 subunit G N-terminal domain-containing protein</fullName>
    </recommendedName>
</protein>
<evidence type="ECO:0000259" key="2">
    <source>
        <dbReference type="Pfam" id="PF12353"/>
    </source>
</evidence>
<dbReference type="OrthoDB" id="10258526at2759"/>
<feature type="region of interest" description="Disordered" evidence="1">
    <location>
        <begin position="222"/>
        <end position="241"/>
    </location>
</feature>
<dbReference type="Pfam" id="PF12353">
    <property type="entry name" value="eIF3g"/>
    <property type="match status" value="1"/>
</dbReference>
<dbReference type="InterPro" id="IPR024675">
    <property type="entry name" value="eIF3g_N"/>
</dbReference>
<accession>A0A132NP94</accession>
<feature type="domain" description="Eukaryotic translation initiation factor 3 subunit G N-terminal" evidence="2">
    <location>
        <begin position="38"/>
        <end position="164"/>
    </location>
</feature>